<name>W0B0Q7_9CAUD</name>
<gene>
    <name evidence="1" type="ORF">ZZ1p0190</name>
</gene>
<evidence type="ECO:0000313" key="2">
    <source>
        <dbReference type="Proteomes" id="UP000204195"/>
    </source>
</evidence>
<dbReference type="Proteomes" id="UP000204195">
    <property type="component" value="Segment"/>
</dbReference>
<proteinExistence type="predicted"/>
<keyword evidence="2" id="KW-1185">Reference proteome</keyword>
<dbReference type="EMBL" id="HQ698922">
    <property type="protein sequence ID" value="AHE63445.1"/>
    <property type="molecule type" value="Genomic_DNA"/>
</dbReference>
<accession>W0B0Q7</accession>
<protein>
    <submittedName>
        <fullName evidence="1">Uncharacterized protein</fullName>
    </submittedName>
</protein>
<dbReference type="GeneID" id="13165201"/>
<organism evidence="1 2">
    <name type="scientific">Acinetobacter phage ZZ1</name>
    <dbReference type="NCBI Taxonomy" id="1049283"/>
    <lineage>
        <taxon>Viruses</taxon>
        <taxon>Duplodnaviria</taxon>
        <taxon>Heunggongvirae</taxon>
        <taxon>Uroviricota</taxon>
        <taxon>Caudoviricetes</taxon>
        <taxon>Pantevenvirales</taxon>
        <taxon>Straboviridae</taxon>
        <taxon>Twarogvirinae</taxon>
        <taxon>Zedzedvirus</taxon>
        <taxon>Zedzedvirus zz1</taxon>
    </lineage>
</organism>
<dbReference type="KEGG" id="vg:13165201"/>
<evidence type="ECO:0000313" key="1">
    <source>
        <dbReference type="EMBL" id="AHE63445.1"/>
    </source>
</evidence>
<reference evidence="1 2" key="1">
    <citation type="journal article" date="2012" name="BMC Microbiol.">
        <title>Isolation and characterization of ZZ1, a novel lytic phage that infects Acinetobacter baumannii clinical isolates.</title>
        <authorList>
            <person name="Jin J."/>
            <person name="Li Z.J."/>
            <person name="Wang S.W."/>
            <person name="Wang S.M."/>
            <person name="Huang D.H."/>
            <person name="Li Y.H."/>
            <person name="Ma Y.Y."/>
            <person name="Wang J."/>
            <person name="Liu F."/>
            <person name="Chen X.D."/>
            <person name="Li G.X."/>
            <person name="Wang X.T."/>
            <person name="Wang Z.Q."/>
            <person name="Zhao G.Q."/>
        </authorList>
    </citation>
    <scope>NUCLEOTIDE SEQUENCE [LARGE SCALE GENOMIC DNA]</scope>
</reference>
<dbReference type="RefSeq" id="YP_008992067.1">
    <property type="nucleotide sequence ID" value="NC_018087.3"/>
</dbReference>
<sequence length="117" mass="13496">MLVLLESLGLFLFNSGMFKAVYERDGWGSGINILYENFEIIKEKPSIEFYQEIMSLLIVKPNIPDTFERILPPIEQHAEKFNSILNSVKYELRQQAKNQESINGISILLNGGIRINY</sequence>